<protein>
    <submittedName>
        <fullName evidence="4">Alcohol dehydrogenase GroES domain protein</fullName>
    </submittedName>
</protein>
<dbReference type="Gene3D" id="3.40.50.720">
    <property type="entry name" value="NAD(P)-binding Rossmann-like Domain"/>
    <property type="match status" value="1"/>
</dbReference>
<evidence type="ECO:0000256" key="2">
    <source>
        <dbReference type="ARBA" id="ARBA00023002"/>
    </source>
</evidence>
<reference evidence="4 5" key="2">
    <citation type="journal article" date="2011" name="Stand. Genomic Sci.">
        <title>Complete genome sequence of Tsukamurella paurometabola type strain (no. 33).</title>
        <authorList>
            <person name="Munk A.C."/>
            <person name="Lapidus A."/>
            <person name="Lucas S."/>
            <person name="Nolan M."/>
            <person name="Tice H."/>
            <person name="Cheng J.F."/>
            <person name="Del Rio T.G."/>
            <person name="Goodwin L."/>
            <person name="Pitluck S."/>
            <person name="Liolios K."/>
            <person name="Huntemann M."/>
            <person name="Ivanova N."/>
            <person name="Mavromatis K."/>
            <person name="Mikhailova N."/>
            <person name="Pati A."/>
            <person name="Chen A."/>
            <person name="Palaniappan K."/>
            <person name="Tapia R."/>
            <person name="Han C."/>
            <person name="Land M."/>
            <person name="Hauser L."/>
            <person name="Chang Y.J."/>
            <person name="Jeffries C.D."/>
            <person name="Brettin T."/>
            <person name="Yasawong M."/>
            <person name="Brambilla E.M."/>
            <person name="Rohde M."/>
            <person name="Sikorski J."/>
            <person name="Goker M."/>
            <person name="Detter J.C."/>
            <person name="Woyke T."/>
            <person name="Bristow J."/>
            <person name="Eisen J.A."/>
            <person name="Markowitz V."/>
            <person name="Hugenholtz P."/>
            <person name="Kyrpides N.C."/>
            <person name="Klenk H.P."/>
        </authorList>
    </citation>
    <scope>NUCLEOTIDE SEQUENCE [LARGE SCALE GENOMIC DNA]</scope>
    <source>
        <strain evidence="5">ATCC 8368 / DSM 20162 / CCUG 35730 / CIP 100753 / JCM 10117 / KCTC 9821 / NBRC 16120 / NCIMB 702349 / NCTC 13040</strain>
    </source>
</reference>
<gene>
    <name evidence="4" type="ordered locus">Tpau_1508</name>
</gene>
<feature type="domain" description="Enoyl reductase (ER)" evidence="3">
    <location>
        <begin position="34"/>
        <end position="337"/>
    </location>
</feature>
<dbReference type="InterPro" id="IPR013154">
    <property type="entry name" value="ADH-like_N"/>
</dbReference>
<dbReference type="Pfam" id="PF08240">
    <property type="entry name" value="ADH_N"/>
    <property type="match status" value="1"/>
</dbReference>
<dbReference type="STRING" id="521096.Tpau_1508"/>
<accession>D5UXP0</accession>
<keyword evidence="1" id="KW-0521">NADP</keyword>
<dbReference type="CDD" id="cd05289">
    <property type="entry name" value="MDR_like_2"/>
    <property type="match status" value="1"/>
</dbReference>
<dbReference type="Pfam" id="PF13602">
    <property type="entry name" value="ADH_zinc_N_2"/>
    <property type="match status" value="1"/>
</dbReference>
<dbReference type="GO" id="GO:0016651">
    <property type="term" value="F:oxidoreductase activity, acting on NAD(P)H"/>
    <property type="evidence" value="ECO:0007669"/>
    <property type="project" value="TreeGrafter"/>
</dbReference>
<dbReference type="SUPFAM" id="SSF50129">
    <property type="entry name" value="GroES-like"/>
    <property type="match status" value="1"/>
</dbReference>
<dbReference type="HOGENOM" id="CLU_026673_3_3_11"/>
<dbReference type="GO" id="GO:0070402">
    <property type="term" value="F:NADPH binding"/>
    <property type="evidence" value="ECO:0007669"/>
    <property type="project" value="TreeGrafter"/>
</dbReference>
<dbReference type="InterPro" id="IPR011032">
    <property type="entry name" value="GroES-like_sf"/>
</dbReference>
<dbReference type="PANTHER" id="PTHR48106">
    <property type="entry name" value="QUINONE OXIDOREDUCTASE PIG3-RELATED"/>
    <property type="match status" value="1"/>
</dbReference>
<dbReference type="InterPro" id="IPR036291">
    <property type="entry name" value="NAD(P)-bd_dom_sf"/>
</dbReference>
<dbReference type="EMBL" id="CP001966">
    <property type="protein sequence ID" value="ADG78132.1"/>
    <property type="molecule type" value="Genomic_DNA"/>
</dbReference>
<evidence type="ECO:0000259" key="3">
    <source>
        <dbReference type="SMART" id="SM00829"/>
    </source>
</evidence>
<dbReference type="PANTHER" id="PTHR48106:SF18">
    <property type="entry name" value="QUINONE OXIDOREDUCTASE PIG3"/>
    <property type="match status" value="1"/>
</dbReference>
<dbReference type="Proteomes" id="UP000001213">
    <property type="component" value="Chromosome"/>
</dbReference>
<name>D5UXP0_TSUPD</name>
<reference evidence="5" key="1">
    <citation type="submission" date="2010-03" db="EMBL/GenBank/DDBJ databases">
        <title>The complete chromosome of Tsukamurella paurometabola DSM 20162.</title>
        <authorList>
            <consortium name="US DOE Joint Genome Institute (JGI-PGF)"/>
            <person name="Lucas S."/>
            <person name="Copeland A."/>
            <person name="Lapidus A."/>
            <person name="Glavina del Rio T."/>
            <person name="Dalin E."/>
            <person name="Tice H."/>
            <person name="Bruce D."/>
            <person name="Goodwin L."/>
            <person name="Pitluck S."/>
            <person name="Kyrpides N."/>
            <person name="Mavromatis K."/>
            <person name="Ivanova N."/>
            <person name="Mikhailova N."/>
            <person name="Munk A.C."/>
            <person name="Brettin T."/>
            <person name="Detter J.C."/>
            <person name="Tapia R."/>
            <person name="Han C."/>
            <person name="Larimer F."/>
            <person name="Land M."/>
            <person name="Hauser L."/>
            <person name="Markowitz V."/>
            <person name="Cheng J.-F."/>
            <person name="Hugenholtz P."/>
            <person name="Woyke T."/>
            <person name="Wu D."/>
            <person name="Jando M."/>
            <person name="Brambilla E."/>
            <person name="Klenk H.-P."/>
            <person name="Eisen J.A."/>
        </authorList>
    </citation>
    <scope>NUCLEOTIDE SEQUENCE [LARGE SCALE GENOMIC DNA]</scope>
    <source>
        <strain evidence="5">ATCC 8368 / DSM 20162 / CCUG 35730 / CIP 100753 / JCM 10117 / KCTC 9821 / NBRC 16120 / NCIMB 702349 / NCTC 13040</strain>
    </source>
</reference>
<sequence length="341" mass="35120">MAGEEHVTACGCVEWNDRLTKGERMRVIGFEHPGGPEVLRWFDVPEPAVRPGQVKVRVVAAAVNPSDVVARAGVFHERYSSIAPPFVPGWDAAGVVVESAHPAWRTGDDVVAVTLPVFDGGGAYAERIVVNAASVAAKPAELSFEEAATFPMNGLTALLALDDADVDAGSTLAVSGAAGAVGGLVVELAARRGVTVIADAADTDVSLVRGFGADRTIPRGPGFGAAVRAVIPKGVDAVVDAALLRDEAVPAVRDGGIHVSLRTPEAGGGMSAPDRRITVRYPVVAAAVADGQRLRALMELAATGAISARVADVLPAGSASEAHRRLESGGLRGRLVLRFDQ</sequence>
<evidence type="ECO:0000313" key="5">
    <source>
        <dbReference type="Proteomes" id="UP000001213"/>
    </source>
</evidence>
<dbReference type="InterPro" id="IPR020843">
    <property type="entry name" value="ER"/>
</dbReference>
<keyword evidence="5" id="KW-1185">Reference proteome</keyword>
<dbReference type="SMART" id="SM00829">
    <property type="entry name" value="PKS_ER"/>
    <property type="match status" value="1"/>
</dbReference>
<dbReference type="AlphaFoldDB" id="D5UXP0"/>
<evidence type="ECO:0000256" key="1">
    <source>
        <dbReference type="ARBA" id="ARBA00022857"/>
    </source>
</evidence>
<proteinExistence type="predicted"/>
<keyword evidence="2" id="KW-0560">Oxidoreductase</keyword>
<dbReference type="KEGG" id="tpr:Tpau_1508"/>
<dbReference type="eggNOG" id="COG0604">
    <property type="taxonomic scope" value="Bacteria"/>
</dbReference>
<evidence type="ECO:0000313" key="4">
    <source>
        <dbReference type="EMBL" id="ADG78132.1"/>
    </source>
</evidence>
<dbReference type="SUPFAM" id="SSF51735">
    <property type="entry name" value="NAD(P)-binding Rossmann-fold domains"/>
    <property type="match status" value="1"/>
</dbReference>
<organism evidence="4 5">
    <name type="scientific">Tsukamurella paurometabola (strain ATCC 8368 / DSM 20162 / CCUG 35730 / CIP 100753 / JCM 10117 / KCTC 9821 / NBRC 16120 / NCIMB 702349 / NCTC 13040)</name>
    <name type="common">Corynebacterium paurometabolum</name>
    <dbReference type="NCBI Taxonomy" id="521096"/>
    <lineage>
        <taxon>Bacteria</taxon>
        <taxon>Bacillati</taxon>
        <taxon>Actinomycetota</taxon>
        <taxon>Actinomycetes</taxon>
        <taxon>Mycobacteriales</taxon>
        <taxon>Tsukamurellaceae</taxon>
        <taxon>Tsukamurella</taxon>
    </lineage>
</organism>
<dbReference type="Gene3D" id="3.90.180.10">
    <property type="entry name" value="Medium-chain alcohol dehydrogenases, catalytic domain"/>
    <property type="match status" value="1"/>
</dbReference>